<evidence type="ECO:0000259" key="1">
    <source>
        <dbReference type="Pfam" id="PF13472"/>
    </source>
</evidence>
<dbReference type="GO" id="GO:0004622">
    <property type="term" value="F:phosphatidylcholine lysophospholipase activity"/>
    <property type="evidence" value="ECO:0007669"/>
    <property type="project" value="TreeGrafter"/>
</dbReference>
<organism evidence="2 3">
    <name type="scientific">Cryobacterium tepidiphilum</name>
    <dbReference type="NCBI Taxonomy" id="2486026"/>
    <lineage>
        <taxon>Bacteria</taxon>
        <taxon>Bacillati</taxon>
        <taxon>Actinomycetota</taxon>
        <taxon>Actinomycetes</taxon>
        <taxon>Micrococcales</taxon>
        <taxon>Microbacteriaceae</taxon>
        <taxon>Cryobacterium</taxon>
    </lineage>
</organism>
<evidence type="ECO:0000313" key="2">
    <source>
        <dbReference type="EMBL" id="RNE62448.1"/>
    </source>
</evidence>
<proteinExistence type="predicted"/>
<dbReference type="OrthoDB" id="9805821at2"/>
<comment type="caution">
    <text evidence="2">The sequence shown here is derived from an EMBL/GenBank/DDBJ whole genome shotgun (WGS) entry which is preliminary data.</text>
</comment>
<name>A0A3M8LD84_9MICO</name>
<dbReference type="SUPFAM" id="SSF52266">
    <property type="entry name" value="SGNH hydrolase"/>
    <property type="match status" value="1"/>
</dbReference>
<dbReference type="InterPro" id="IPR051532">
    <property type="entry name" value="Ester_Hydrolysis_Enzymes"/>
</dbReference>
<dbReference type="EMBL" id="RDSR01000010">
    <property type="protein sequence ID" value="RNE62448.1"/>
    <property type="molecule type" value="Genomic_DNA"/>
</dbReference>
<dbReference type="Proteomes" id="UP000279859">
    <property type="component" value="Unassembled WGS sequence"/>
</dbReference>
<dbReference type="Pfam" id="PF13472">
    <property type="entry name" value="Lipase_GDSL_2"/>
    <property type="match status" value="1"/>
</dbReference>
<accession>A0A3M8LD84</accession>
<gene>
    <name evidence="2" type="ORF">EEJ31_07455</name>
</gene>
<feature type="domain" description="SGNH hydrolase-type esterase" evidence="1">
    <location>
        <begin position="24"/>
        <end position="168"/>
    </location>
</feature>
<reference evidence="2 3" key="1">
    <citation type="submission" date="2018-11" db="EMBL/GenBank/DDBJ databases">
        <title>Cryobacterium sp. nov., isolated from rhizosphere soil of lettuce.</title>
        <authorList>
            <person name="Wang Y."/>
        </authorList>
    </citation>
    <scope>NUCLEOTIDE SEQUENCE [LARGE SCALE GENOMIC DNA]</scope>
    <source>
        <strain evidence="2 3">NEAU-85</strain>
    </source>
</reference>
<sequence>MMDCGRRTKMSGLIAFVGDGLTADGRWGDWFPEYEVQNLGVSGETTDDVLARFDSIVDLAPDAIVIEIGTNDLGWRRSAEYIVRNIENLMYELRRHLPETRILVQSVLPREGDYADTIADVNRHLWQFAPTQRAAYLDLWPVLADDNNELDPGFSEDHLHLTDAGYEAWVDALKPAIQNLFEHPPVTSAIPIQQV</sequence>
<dbReference type="InterPro" id="IPR036514">
    <property type="entry name" value="SGNH_hydro_sf"/>
</dbReference>
<evidence type="ECO:0000313" key="3">
    <source>
        <dbReference type="Proteomes" id="UP000279859"/>
    </source>
</evidence>
<dbReference type="Gene3D" id="3.40.50.1110">
    <property type="entry name" value="SGNH hydrolase"/>
    <property type="match status" value="1"/>
</dbReference>
<keyword evidence="3" id="KW-1185">Reference proteome</keyword>
<protein>
    <recommendedName>
        <fullName evidence="1">SGNH hydrolase-type esterase domain-containing protein</fullName>
    </recommendedName>
</protein>
<dbReference type="PANTHER" id="PTHR30383">
    <property type="entry name" value="THIOESTERASE 1/PROTEASE 1/LYSOPHOSPHOLIPASE L1"/>
    <property type="match status" value="1"/>
</dbReference>
<dbReference type="InterPro" id="IPR013830">
    <property type="entry name" value="SGNH_hydro"/>
</dbReference>
<dbReference type="AlphaFoldDB" id="A0A3M8LD84"/>
<dbReference type="PANTHER" id="PTHR30383:SF5">
    <property type="entry name" value="SGNH HYDROLASE-TYPE ESTERASE DOMAIN-CONTAINING PROTEIN"/>
    <property type="match status" value="1"/>
</dbReference>